<feature type="region of interest" description="Disordered" evidence="1">
    <location>
        <begin position="128"/>
        <end position="153"/>
    </location>
</feature>
<dbReference type="EMBL" id="LCMA01000010">
    <property type="protein sequence ID" value="KKU26296.1"/>
    <property type="molecule type" value="Genomic_DNA"/>
</dbReference>
<evidence type="ECO:0000256" key="1">
    <source>
        <dbReference type="SAM" id="MobiDB-lite"/>
    </source>
</evidence>
<dbReference type="AlphaFoldDB" id="A0A0G1P0P5"/>
<accession>A0A0G1P0P5</accession>
<protein>
    <submittedName>
        <fullName evidence="2">Uncharacterized protein</fullName>
    </submittedName>
</protein>
<gene>
    <name evidence="2" type="ORF">UX39_C0010G0008</name>
</gene>
<name>A0A0G1P0P5_9BACT</name>
<comment type="caution">
    <text evidence="2">The sequence shown here is derived from an EMBL/GenBank/DDBJ whole genome shotgun (WGS) entry which is preliminary data.</text>
</comment>
<sequence length="153" mass="16742">MEEHGAVKHIVNSIVGRRKYILNGQFGKAMQKHVMEEIKEASRKEGNEMPLHVKNLTRKVLAHFGEHDKPAPKEEKKVVNHVGRTAPGCVPGAPVQNRVTSISDISRGDSNLGTLSQSNRVSSINDLLKRSGKTSAPTNPSPKSFNPPIPLAR</sequence>
<reference evidence="2" key="1">
    <citation type="journal article" date="2015" name="Nature">
        <title>rRNA introns, odd ribosomes, and small enigmatic genomes across a large radiation of phyla.</title>
        <authorList>
            <person name="Brown C.T."/>
            <person name="Hug L.A."/>
            <person name="Thomas B.C."/>
            <person name="Sharon I."/>
            <person name="Castelle C.J."/>
            <person name="Singh A."/>
            <person name="Wilkins M.J."/>
            <person name="Williams K.H."/>
            <person name="Banfield J.F."/>
        </authorList>
    </citation>
    <scope>NUCLEOTIDE SEQUENCE [LARGE SCALE GENOMIC DNA]</scope>
</reference>
<organism evidence="2">
    <name type="scientific">Candidatus Magasanikbacteria bacterium GW2011_GWA2_46_17</name>
    <dbReference type="NCBI Taxonomy" id="1619042"/>
    <lineage>
        <taxon>Bacteria</taxon>
        <taxon>Candidatus Magasanikiibacteriota</taxon>
    </lineage>
</organism>
<proteinExistence type="predicted"/>
<dbReference type="Proteomes" id="UP000034175">
    <property type="component" value="Unassembled WGS sequence"/>
</dbReference>
<evidence type="ECO:0000313" key="2">
    <source>
        <dbReference type="EMBL" id="KKU26296.1"/>
    </source>
</evidence>
<feature type="compositionally biased region" description="Polar residues" evidence="1">
    <location>
        <begin position="133"/>
        <end position="144"/>
    </location>
</feature>